<keyword evidence="1" id="KW-1133">Transmembrane helix</keyword>
<gene>
    <name evidence="2" type="ORF">EYD45_06960</name>
</gene>
<evidence type="ECO:0000313" key="2">
    <source>
        <dbReference type="EMBL" id="TBN04352.1"/>
    </source>
</evidence>
<keyword evidence="1" id="KW-0812">Transmembrane</keyword>
<dbReference type="AlphaFoldDB" id="A0A4Q9FDT9"/>
<dbReference type="RefSeq" id="WP_130963822.1">
    <property type="nucleotide sequence ID" value="NZ_SIRT01000004.1"/>
</dbReference>
<feature type="transmembrane region" description="Helical" evidence="1">
    <location>
        <begin position="38"/>
        <end position="57"/>
    </location>
</feature>
<name>A0A4Q9FDT9_9FLAO</name>
<evidence type="ECO:0000256" key="1">
    <source>
        <dbReference type="SAM" id="Phobius"/>
    </source>
</evidence>
<dbReference type="Proteomes" id="UP000291142">
    <property type="component" value="Unassembled WGS sequence"/>
</dbReference>
<dbReference type="OrthoDB" id="9803163at2"/>
<accession>A0A4Q9FDT9</accession>
<feature type="transmembrane region" description="Helical" evidence="1">
    <location>
        <begin position="100"/>
        <end position="117"/>
    </location>
</feature>
<organism evidence="2 3">
    <name type="scientific">Hyunsoonleella flava</name>
    <dbReference type="NCBI Taxonomy" id="2527939"/>
    <lineage>
        <taxon>Bacteria</taxon>
        <taxon>Pseudomonadati</taxon>
        <taxon>Bacteroidota</taxon>
        <taxon>Flavobacteriia</taxon>
        <taxon>Flavobacteriales</taxon>
        <taxon>Flavobacteriaceae</taxon>
    </lineage>
</organism>
<dbReference type="EMBL" id="SIRT01000004">
    <property type="protein sequence ID" value="TBN04352.1"/>
    <property type="molecule type" value="Genomic_DNA"/>
</dbReference>
<sequence>MEKQEMNMMDKLSKMFNLDFQEPNDNIWLQSAKTLSRIIGVLGMLLPLLLWLFLVIVNQYFKVLPSISHYYFTRSNVIFIIVVSLIAIFLLVYKKGKGGFFWSTIAAIGALLLLLFPTNAITQNCCDICDSVNIAHIENNSFRNIFHYISAAIFLGSLAIMSLFVFTRENKDKLEFKPESCTPSKVTNQNVVYRVCGVIMVFSLLAIVVGSFDTNFKPIYEANNLTFWMEVIAVEAFGFSWLVKGEAFFKSK</sequence>
<evidence type="ECO:0000313" key="3">
    <source>
        <dbReference type="Proteomes" id="UP000291142"/>
    </source>
</evidence>
<protein>
    <recommendedName>
        <fullName evidence="4">DUF998 domain-containing protein</fullName>
    </recommendedName>
</protein>
<comment type="caution">
    <text evidence="2">The sequence shown here is derived from an EMBL/GenBank/DDBJ whole genome shotgun (WGS) entry which is preliminary data.</text>
</comment>
<feature type="transmembrane region" description="Helical" evidence="1">
    <location>
        <begin position="224"/>
        <end position="243"/>
    </location>
</feature>
<feature type="transmembrane region" description="Helical" evidence="1">
    <location>
        <begin position="191"/>
        <end position="212"/>
    </location>
</feature>
<reference evidence="2 3" key="1">
    <citation type="submission" date="2019-02" db="EMBL/GenBank/DDBJ databases">
        <title>Hyunsoonleella sp., isolated from marine sediment.</title>
        <authorList>
            <person name="Liu B.-T."/>
        </authorList>
    </citation>
    <scope>NUCLEOTIDE SEQUENCE [LARGE SCALE GENOMIC DNA]</scope>
    <source>
        <strain evidence="2 3">T58</strain>
    </source>
</reference>
<proteinExistence type="predicted"/>
<feature type="transmembrane region" description="Helical" evidence="1">
    <location>
        <begin position="77"/>
        <end position="93"/>
    </location>
</feature>
<keyword evidence="1" id="KW-0472">Membrane</keyword>
<feature type="transmembrane region" description="Helical" evidence="1">
    <location>
        <begin position="145"/>
        <end position="167"/>
    </location>
</feature>
<keyword evidence="3" id="KW-1185">Reference proteome</keyword>
<evidence type="ECO:0008006" key="4">
    <source>
        <dbReference type="Google" id="ProtNLM"/>
    </source>
</evidence>